<dbReference type="Pfam" id="PF09544">
    <property type="entry name" value="DUF2381"/>
    <property type="match status" value="1"/>
</dbReference>
<evidence type="ECO:0000256" key="1">
    <source>
        <dbReference type="SAM" id="Coils"/>
    </source>
</evidence>
<evidence type="ECO:0000313" key="3">
    <source>
        <dbReference type="Proteomes" id="UP000273405"/>
    </source>
</evidence>
<evidence type="ECO:0000313" key="2">
    <source>
        <dbReference type="EMBL" id="RKH48188.1"/>
    </source>
</evidence>
<keyword evidence="1" id="KW-0175">Coiled coil</keyword>
<protein>
    <submittedName>
        <fullName evidence="2">DUF2381 family protein</fullName>
    </submittedName>
</protein>
<dbReference type="Proteomes" id="UP000273405">
    <property type="component" value="Unassembled WGS sequence"/>
</dbReference>
<reference evidence="3" key="1">
    <citation type="submission" date="2018-09" db="EMBL/GenBank/DDBJ databases">
        <authorList>
            <person name="Livingstone P.G."/>
            <person name="Whitworth D.E."/>
        </authorList>
    </citation>
    <scope>NUCLEOTIDE SEQUENCE [LARGE SCALE GENOMIC DNA]</scope>
    <source>
        <strain evidence="3">CA040B</strain>
    </source>
</reference>
<dbReference type="AlphaFoldDB" id="A0A3A8NVE5"/>
<dbReference type="OrthoDB" id="5524524at2"/>
<sequence length="238" mass="25909">MAEGRGPPGIRTLFLADAPDAAPQRVYVKGHVVTVLRFEQPVEAARTRLVGGEGRFEPLGIVGRKVILEPRQELDSDEGFSLMVTLADGREVLFLLRPAGHRGGRSADQQLDVFDDRVSCEAQRAALRDAEQENKTLRADNERLRKEEVSEDHALAALLAAGAVAQTPFVLADHFSGKDEDAALDGTLFRGIGKAAVVFVDGSAFLDEGTLTSLFLEMYRQDGLRQAMVQLDPDLIGK</sequence>
<dbReference type="InterPro" id="IPR011754">
    <property type="entry name" value="Mxa_paralog_2268"/>
</dbReference>
<name>A0A3A8NVE5_9BACT</name>
<feature type="coiled-coil region" evidence="1">
    <location>
        <begin position="120"/>
        <end position="147"/>
    </location>
</feature>
<proteinExistence type="predicted"/>
<accession>A0A3A8NVE5</accession>
<gene>
    <name evidence="2" type="ORF">D7X12_00855</name>
</gene>
<organism evidence="2 3">
    <name type="scientific">Corallococcus sicarius</name>
    <dbReference type="NCBI Taxonomy" id="2316726"/>
    <lineage>
        <taxon>Bacteria</taxon>
        <taxon>Pseudomonadati</taxon>
        <taxon>Myxococcota</taxon>
        <taxon>Myxococcia</taxon>
        <taxon>Myxococcales</taxon>
        <taxon>Cystobacterineae</taxon>
        <taxon>Myxococcaceae</taxon>
        <taxon>Corallococcus</taxon>
    </lineage>
</organism>
<keyword evidence="3" id="KW-1185">Reference proteome</keyword>
<dbReference type="EMBL" id="RAWG01000003">
    <property type="protein sequence ID" value="RKH48188.1"/>
    <property type="molecule type" value="Genomic_DNA"/>
</dbReference>
<comment type="caution">
    <text evidence="2">The sequence shown here is derived from an EMBL/GenBank/DDBJ whole genome shotgun (WGS) entry which is preliminary data.</text>
</comment>